<proteinExistence type="predicted"/>
<keyword evidence="2" id="KW-0472">Membrane</keyword>
<protein>
    <submittedName>
        <fullName evidence="3">Uncharacterized protein</fullName>
    </submittedName>
</protein>
<keyword evidence="4" id="KW-1185">Reference proteome</keyword>
<name>A0AAN6NCP9_9PEZI</name>
<feature type="compositionally biased region" description="Low complexity" evidence="1">
    <location>
        <begin position="433"/>
        <end position="453"/>
    </location>
</feature>
<feature type="region of interest" description="Disordered" evidence="1">
    <location>
        <begin position="479"/>
        <end position="553"/>
    </location>
</feature>
<feature type="region of interest" description="Disordered" evidence="1">
    <location>
        <begin position="220"/>
        <end position="260"/>
    </location>
</feature>
<feature type="transmembrane region" description="Helical" evidence="2">
    <location>
        <begin position="267"/>
        <end position="291"/>
    </location>
</feature>
<dbReference type="AlphaFoldDB" id="A0AAN6NCP9"/>
<feature type="region of interest" description="Disordered" evidence="1">
    <location>
        <begin position="177"/>
        <end position="203"/>
    </location>
</feature>
<keyword evidence="2" id="KW-0812">Transmembrane</keyword>
<reference evidence="4" key="1">
    <citation type="journal article" date="2023" name="Mol. Phylogenet. Evol.">
        <title>Genome-scale phylogeny and comparative genomics of the fungal order Sordariales.</title>
        <authorList>
            <person name="Hensen N."/>
            <person name="Bonometti L."/>
            <person name="Westerberg I."/>
            <person name="Brannstrom I.O."/>
            <person name="Guillou S."/>
            <person name="Cros-Aarteil S."/>
            <person name="Calhoun S."/>
            <person name="Haridas S."/>
            <person name="Kuo A."/>
            <person name="Mondo S."/>
            <person name="Pangilinan J."/>
            <person name="Riley R."/>
            <person name="LaButti K."/>
            <person name="Andreopoulos B."/>
            <person name="Lipzen A."/>
            <person name="Chen C."/>
            <person name="Yan M."/>
            <person name="Daum C."/>
            <person name="Ng V."/>
            <person name="Clum A."/>
            <person name="Steindorff A."/>
            <person name="Ohm R.A."/>
            <person name="Martin F."/>
            <person name="Silar P."/>
            <person name="Natvig D.O."/>
            <person name="Lalanne C."/>
            <person name="Gautier V."/>
            <person name="Ament-Velasquez S.L."/>
            <person name="Kruys A."/>
            <person name="Hutchinson M.I."/>
            <person name="Powell A.J."/>
            <person name="Barry K."/>
            <person name="Miller A.N."/>
            <person name="Grigoriev I.V."/>
            <person name="Debuchy R."/>
            <person name="Gladieux P."/>
            <person name="Hiltunen Thoren M."/>
            <person name="Johannesson H."/>
        </authorList>
    </citation>
    <scope>NUCLEOTIDE SEQUENCE [LARGE SCALE GENOMIC DNA]</scope>
    <source>
        <strain evidence="4">CBS 340.73</strain>
    </source>
</reference>
<feature type="region of interest" description="Disordered" evidence="1">
    <location>
        <begin position="356"/>
        <end position="383"/>
    </location>
</feature>
<evidence type="ECO:0000313" key="3">
    <source>
        <dbReference type="EMBL" id="KAK3943381.1"/>
    </source>
</evidence>
<accession>A0AAN6NCP9</accession>
<evidence type="ECO:0000313" key="4">
    <source>
        <dbReference type="Proteomes" id="UP001303473"/>
    </source>
</evidence>
<evidence type="ECO:0000256" key="1">
    <source>
        <dbReference type="SAM" id="MobiDB-lite"/>
    </source>
</evidence>
<feature type="compositionally biased region" description="Low complexity" evidence="1">
    <location>
        <begin position="239"/>
        <end position="257"/>
    </location>
</feature>
<sequence>MTTTSRDANGAAIHGGTAPLAALTTIFTPPCPTSWLITTSRLLSQYPHFPGSSSFDSQPCDPPAWDLNLSGEGFQYYSPAICPAGFAVGPGCGLTKTRTAEGFPAVALGETAVWCVPSGFACTSDTSDFRGGIWGFTRGADAVTVGPAMQIRWVAADLSILETHPLTPGLTLAGRVASPATSTPSPGPSTSTTIVSTDTGPTSTMTTASPFLPTVLVTDSSTPSPVTAGPPTITDGVVPADATSSSLPSSTRSADSTTNSGALDPKITVVLLVLVSVLAGIAIWISAFFLIQRYRRRRAAATHHCEKGLPPPASVRLGVRRGRVYRYRGDNPLLSSSNMLANSGSISGAELGERDVLSELGPSPPRGTTPNPAELEGKGMGDPPVRWSWISQVSKLLNAPSWMGGSRARSPRLTRTPSSPTLGGGKQHRFSHPATQQTGTATATATASSPRTTLKSVRESFGEKINDPAAALLRSSILPGRAGTNGTRSTLRSSTAWSSRVSSPRMPGSPGTLGPGARESRDTFGLSLGTGLSSPDSSKKCTPKTGDCSPVNG</sequence>
<feature type="compositionally biased region" description="Low complexity" evidence="1">
    <location>
        <begin position="492"/>
        <end position="505"/>
    </location>
</feature>
<dbReference type="Proteomes" id="UP001303473">
    <property type="component" value="Unassembled WGS sequence"/>
</dbReference>
<gene>
    <name evidence="3" type="ORF">QBC46DRAFT_39883</name>
</gene>
<evidence type="ECO:0000256" key="2">
    <source>
        <dbReference type="SAM" id="Phobius"/>
    </source>
</evidence>
<comment type="caution">
    <text evidence="3">The sequence shown here is derived from an EMBL/GenBank/DDBJ whole genome shotgun (WGS) entry which is preliminary data.</text>
</comment>
<organism evidence="3 4">
    <name type="scientific">Diplogelasinospora grovesii</name>
    <dbReference type="NCBI Taxonomy" id="303347"/>
    <lineage>
        <taxon>Eukaryota</taxon>
        <taxon>Fungi</taxon>
        <taxon>Dikarya</taxon>
        <taxon>Ascomycota</taxon>
        <taxon>Pezizomycotina</taxon>
        <taxon>Sordariomycetes</taxon>
        <taxon>Sordariomycetidae</taxon>
        <taxon>Sordariales</taxon>
        <taxon>Diplogelasinosporaceae</taxon>
        <taxon>Diplogelasinospora</taxon>
    </lineage>
</organism>
<keyword evidence="2" id="KW-1133">Transmembrane helix</keyword>
<feature type="region of interest" description="Disordered" evidence="1">
    <location>
        <begin position="401"/>
        <end position="457"/>
    </location>
</feature>
<dbReference type="EMBL" id="MU853766">
    <property type="protein sequence ID" value="KAK3943381.1"/>
    <property type="molecule type" value="Genomic_DNA"/>
</dbReference>
<feature type="compositionally biased region" description="Low complexity" evidence="1">
    <location>
        <begin position="178"/>
        <end position="203"/>
    </location>
</feature>